<dbReference type="Proteomes" id="UP001316184">
    <property type="component" value="Chromosome"/>
</dbReference>
<keyword evidence="3" id="KW-1185">Reference proteome</keyword>
<keyword evidence="1" id="KW-0472">Membrane</keyword>
<proteinExistence type="predicted"/>
<dbReference type="RefSeq" id="WP_232400600.1">
    <property type="nucleotide sequence ID" value="NZ_CP102173.1"/>
</dbReference>
<organism evidence="2 3">
    <name type="scientific">Aeromicrobium wangtongii</name>
    <dbReference type="NCBI Taxonomy" id="2969247"/>
    <lineage>
        <taxon>Bacteria</taxon>
        <taxon>Bacillati</taxon>
        <taxon>Actinomycetota</taxon>
        <taxon>Actinomycetes</taxon>
        <taxon>Propionibacteriales</taxon>
        <taxon>Nocardioidaceae</taxon>
        <taxon>Aeromicrobium</taxon>
    </lineage>
</organism>
<keyword evidence="1" id="KW-1133">Transmembrane helix</keyword>
<feature type="transmembrane region" description="Helical" evidence="1">
    <location>
        <begin position="7"/>
        <end position="29"/>
    </location>
</feature>
<gene>
    <name evidence="2" type="ORF">NQV15_15355</name>
</gene>
<accession>A0ABY5M977</accession>
<sequence length="70" mass="7371">MLNRRWVLGMSVSLLLVVIGIVGIVLTQAGTLADGWVYAAFGLAVIGAVSAMLQTIIRDKAGDDIDEAKL</sequence>
<keyword evidence="1" id="KW-0812">Transmembrane</keyword>
<evidence type="ECO:0000313" key="3">
    <source>
        <dbReference type="Proteomes" id="UP001316184"/>
    </source>
</evidence>
<dbReference type="EMBL" id="CP102173">
    <property type="protein sequence ID" value="UUP13213.1"/>
    <property type="molecule type" value="Genomic_DNA"/>
</dbReference>
<evidence type="ECO:0000256" key="1">
    <source>
        <dbReference type="SAM" id="Phobius"/>
    </source>
</evidence>
<name>A0ABY5M977_9ACTN</name>
<protein>
    <submittedName>
        <fullName evidence="2">Uncharacterized protein</fullName>
    </submittedName>
</protein>
<evidence type="ECO:0000313" key="2">
    <source>
        <dbReference type="EMBL" id="UUP13213.1"/>
    </source>
</evidence>
<reference evidence="2 3" key="1">
    <citation type="submission" date="2022-08" db="EMBL/GenBank/DDBJ databases">
        <title>novel species in genus Aeromicrobium.</title>
        <authorList>
            <person name="Ye L."/>
        </authorList>
    </citation>
    <scope>NUCLEOTIDE SEQUENCE [LARGE SCALE GENOMIC DNA]</scope>
    <source>
        <strain evidence="3">zg-Y1379</strain>
    </source>
</reference>
<feature type="transmembrane region" description="Helical" evidence="1">
    <location>
        <begin position="35"/>
        <end position="53"/>
    </location>
</feature>